<dbReference type="Pfam" id="PF03441">
    <property type="entry name" value="FAD_binding_7"/>
    <property type="match status" value="1"/>
</dbReference>
<dbReference type="OrthoDB" id="9772484at2"/>
<dbReference type="GO" id="GO:0003904">
    <property type="term" value="F:deoxyribodipyrimidine photo-lyase activity"/>
    <property type="evidence" value="ECO:0007669"/>
    <property type="project" value="TreeGrafter"/>
</dbReference>
<dbReference type="InterPro" id="IPR002081">
    <property type="entry name" value="Cryptochrome/DNA_photolyase_1"/>
</dbReference>
<dbReference type="Gene3D" id="1.25.40.80">
    <property type="match status" value="1"/>
</dbReference>
<keyword evidence="3 6" id="KW-0285">Flavoprotein</keyword>
<evidence type="ECO:0000256" key="7">
    <source>
        <dbReference type="RuleBase" id="RU367151"/>
    </source>
</evidence>
<dbReference type="STRING" id="1850254.LPB137_01445"/>
<evidence type="ECO:0000313" key="9">
    <source>
        <dbReference type="EMBL" id="APW64594.1"/>
    </source>
</evidence>
<dbReference type="SUPFAM" id="SSF52425">
    <property type="entry name" value="Cryptochrome/photolyase, N-terminal domain"/>
    <property type="match status" value="1"/>
</dbReference>
<dbReference type="NCBIfam" id="TIGR02765">
    <property type="entry name" value="crypto_DASH"/>
    <property type="match status" value="1"/>
</dbReference>
<dbReference type="EMBL" id="CP019070">
    <property type="protein sequence ID" value="APW64594.1"/>
    <property type="molecule type" value="Genomic_DNA"/>
</dbReference>
<reference evidence="9 10" key="1">
    <citation type="submission" date="2017-01" db="EMBL/GenBank/DDBJ databases">
        <title>Genome sequencing of Arcobacter sp. LPB0137.</title>
        <authorList>
            <person name="Lee G.-W."/>
            <person name="Yi H."/>
        </authorList>
    </citation>
    <scope>NUCLEOTIDE SEQUENCE [LARGE SCALE GENOMIC DNA]</scope>
    <source>
        <strain evidence="9 10">LPB0137</strain>
    </source>
</reference>
<comment type="cofactor">
    <cofactor evidence="7">
        <name>(6R)-5,10-methylene-5,6,7,8-tetrahydrofolate</name>
        <dbReference type="ChEBI" id="CHEBI:15636"/>
    </cofactor>
    <text evidence="7">Binds 1 5,10-methenyltetrahydrofolate (MTHF) per subunit.</text>
</comment>
<dbReference type="SUPFAM" id="SSF48173">
    <property type="entry name" value="Cryptochrome/photolyase FAD-binding domain"/>
    <property type="match status" value="1"/>
</dbReference>
<dbReference type="PANTHER" id="PTHR11455">
    <property type="entry name" value="CRYPTOCHROME"/>
    <property type="match status" value="1"/>
</dbReference>
<dbReference type="InterPro" id="IPR014729">
    <property type="entry name" value="Rossmann-like_a/b/a_fold"/>
</dbReference>
<protein>
    <recommendedName>
        <fullName evidence="2 7">Cryptochrome DASH</fullName>
    </recommendedName>
</protein>
<dbReference type="KEGG" id="alp:LPB137_01445"/>
<dbReference type="InterPro" id="IPR036155">
    <property type="entry name" value="Crypto/Photolyase_N_sf"/>
</dbReference>
<dbReference type="Pfam" id="PF00875">
    <property type="entry name" value="DNA_photolyase"/>
    <property type="match status" value="1"/>
</dbReference>
<dbReference type="RefSeq" id="WP_076083400.1">
    <property type="nucleotide sequence ID" value="NZ_CP019070.1"/>
</dbReference>
<dbReference type="Gene3D" id="3.40.50.620">
    <property type="entry name" value="HUPs"/>
    <property type="match status" value="1"/>
</dbReference>
<name>A0A1P8KJ79_9BACT</name>
<dbReference type="InterPro" id="IPR014133">
    <property type="entry name" value="Cry_DASH"/>
</dbReference>
<evidence type="ECO:0000256" key="6">
    <source>
        <dbReference type="PIRSR" id="PIRSR602081-1"/>
    </source>
</evidence>
<evidence type="ECO:0000256" key="1">
    <source>
        <dbReference type="ARBA" id="ARBA00005862"/>
    </source>
</evidence>
<evidence type="ECO:0000259" key="8">
    <source>
        <dbReference type="PROSITE" id="PS51645"/>
    </source>
</evidence>
<evidence type="ECO:0000256" key="5">
    <source>
        <dbReference type="ARBA" id="ARBA00022991"/>
    </source>
</evidence>
<keyword evidence="10" id="KW-1185">Reference proteome</keyword>
<organism evidence="9 10">
    <name type="scientific">Poseidonibacter parvus</name>
    <dbReference type="NCBI Taxonomy" id="1850254"/>
    <lineage>
        <taxon>Bacteria</taxon>
        <taxon>Pseudomonadati</taxon>
        <taxon>Campylobacterota</taxon>
        <taxon>Epsilonproteobacteria</taxon>
        <taxon>Campylobacterales</taxon>
        <taxon>Arcobacteraceae</taxon>
        <taxon>Poseidonibacter</taxon>
    </lineage>
</organism>
<dbReference type="InterPro" id="IPR036134">
    <property type="entry name" value="Crypto/Photolyase_FAD-like_sf"/>
</dbReference>
<evidence type="ECO:0000256" key="4">
    <source>
        <dbReference type="ARBA" id="ARBA00022827"/>
    </source>
</evidence>
<dbReference type="InterPro" id="IPR005101">
    <property type="entry name" value="Cryptochr/Photolyase_FAD-bd"/>
</dbReference>
<dbReference type="GO" id="GO:0006281">
    <property type="term" value="P:DNA repair"/>
    <property type="evidence" value="ECO:0007669"/>
    <property type="project" value="InterPro"/>
</dbReference>
<proteinExistence type="inferred from homology"/>
<accession>A0A1P8KJ79</accession>
<comment type="cofactor">
    <cofactor evidence="6 7">
        <name>FAD</name>
        <dbReference type="ChEBI" id="CHEBI:57692"/>
    </cofactor>
    <text evidence="6 7">Binds 1 FAD per subunit.</text>
</comment>
<keyword evidence="4 6" id="KW-0274">FAD</keyword>
<feature type="binding site" evidence="6">
    <location>
        <position position="215"/>
    </location>
    <ligand>
        <name>FAD</name>
        <dbReference type="ChEBI" id="CHEBI:57692"/>
    </ligand>
</feature>
<evidence type="ECO:0000313" key="10">
    <source>
        <dbReference type="Proteomes" id="UP000186074"/>
    </source>
</evidence>
<dbReference type="Gene3D" id="1.10.579.10">
    <property type="entry name" value="DNA Cyclobutane Dipyrimidine Photolyase, subunit A, domain 3"/>
    <property type="match status" value="1"/>
</dbReference>
<comment type="function">
    <text evidence="7">May have a photoreceptor function.</text>
</comment>
<dbReference type="PRINTS" id="PR00147">
    <property type="entry name" value="DNAPHOTLYASE"/>
</dbReference>
<dbReference type="PROSITE" id="PS51645">
    <property type="entry name" value="PHR_CRY_ALPHA_BETA"/>
    <property type="match status" value="1"/>
</dbReference>
<comment type="similarity">
    <text evidence="1 7">Belongs to the DNA photolyase class-1 family.</text>
</comment>
<dbReference type="Proteomes" id="UP000186074">
    <property type="component" value="Chromosome"/>
</dbReference>
<evidence type="ECO:0000256" key="3">
    <source>
        <dbReference type="ARBA" id="ARBA00022630"/>
    </source>
</evidence>
<dbReference type="AlphaFoldDB" id="A0A1P8KJ79"/>
<keyword evidence="5 7" id="KW-0157">Chromophore</keyword>
<gene>
    <name evidence="9" type="ORF">LPB137_01445</name>
</gene>
<dbReference type="InterPro" id="IPR006050">
    <property type="entry name" value="DNA_photolyase_N"/>
</dbReference>
<feature type="domain" description="Photolyase/cryptochrome alpha/beta" evidence="8">
    <location>
        <begin position="6"/>
        <end position="130"/>
    </location>
</feature>
<sequence length="437" mass="51346">MMNKEKLNVVVFRNNLRIDDNYALFNALKNKEKVFCLYPLEILEGTNFGFKSCGNFRKKLIFQAINELKETLGKKNIPLYCVKDISNSLKTLSAKYSIKIFYEKEVGTQELEFEQKLENFHCDSYFKQTMLEAFDIDISKSFSNFRNKVEKALKTNKMQILEPLEFEIANQKETLSLNLQDEKLEVLNENLILKGGEKVAFKRVDEYLSKYMHKYFDTRSLVDGFDNSTKFSVYLSIGCISARRVYQKLKEYESKSYESKSSYWIFFELLWRDYFHLVMKQSSNKLFLKTGLMENRSYDFSINSQKLQEFFDAKTGVDIIDAGVIELKTTGWVSNRLRQLLASYFVKNLGLDFRYGAAFFQEYLLDFSCASNYGNWAYQAGVGNDKQYRVFDPMKQSRAYKGKAYVQKYLNKEESIPSFDYAKMALKVKEEIFKIID</sequence>
<evidence type="ECO:0000256" key="2">
    <source>
        <dbReference type="ARBA" id="ARBA00017881"/>
    </source>
</evidence>
<feature type="binding site" evidence="6">
    <location>
        <begin position="228"/>
        <end position="232"/>
    </location>
    <ligand>
        <name>FAD</name>
        <dbReference type="ChEBI" id="CHEBI:57692"/>
    </ligand>
</feature>
<dbReference type="GO" id="GO:0071949">
    <property type="term" value="F:FAD binding"/>
    <property type="evidence" value="ECO:0007669"/>
    <property type="project" value="TreeGrafter"/>
</dbReference>
<feature type="binding site" evidence="6">
    <location>
        <begin position="268"/>
        <end position="275"/>
    </location>
    <ligand>
        <name>FAD</name>
        <dbReference type="ChEBI" id="CHEBI:57692"/>
    </ligand>
</feature>
<dbReference type="GO" id="GO:0003677">
    <property type="term" value="F:DNA binding"/>
    <property type="evidence" value="ECO:0007669"/>
    <property type="project" value="TreeGrafter"/>
</dbReference>